<organism evidence="2 3">
    <name type="scientific">Arcicella aurantiaca</name>
    <dbReference type="NCBI Taxonomy" id="591202"/>
    <lineage>
        <taxon>Bacteria</taxon>
        <taxon>Pseudomonadati</taxon>
        <taxon>Bacteroidota</taxon>
        <taxon>Cytophagia</taxon>
        <taxon>Cytophagales</taxon>
        <taxon>Flectobacillaceae</taxon>
        <taxon>Arcicella</taxon>
    </lineage>
</organism>
<sequence>MKNLIFASLLALVSLCSYAQEQHAVFLDMPDLTKSQATMLIDGIINYYQSKPDSTSAATFNRVAEIKAFVDNPNLLTMSFRNLPKKVVDFIEQKEFRGSILEWTPEKDYSSSTFQSDQMMIDSMQKRLNTAKKVLLDKIQFQCKYFQLIGMPCPIYPSPN</sequence>
<feature type="chain" id="PRO_5016366717" evidence="1">
    <location>
        <begin position="20"/>
        <end position="160"/>
    </location>
</feature>
<keyword evidence="3" id="KW-1185">Reference proteome</keyword>
<proteinExistence type="predicted"/>
<reference evidence="2 3" key="1">
    <citation type="submission" date="2018-05" db="EMBL/GenBank/DDBJ databases">
        <title>Genomic Encyclopedia of Archaeal and Bacterial Type Strains, Phase II (KMG-II): from individual species to whole genera.</title>
        <authorList>
            <person name="Goeker M."/>
        </authorList>
    </citation>
    <scope>NUCLEOTIDE SEQUENCE [LARGE SCALE GENOMIC DNA]</scope>
    <source>
        <strain evidence="2 3">DSM 22214</strain>
    </source>
</reference>
<feature type="signal peptide" evidence="1">
    <location>
        <begin position="1"/>
        <end position="19"/>
    </location>
</feature>
<dbReference type="Proteomes" id="UP000245489">
    <property type="component" value="Unassembled WGS sequence"/>
</dbReference>
<name>A0A316EC41_9BACT</name>
<dbReference type="AlphaFoldDB" id="A0A316EC41"/>
<comment type="caution">
    <text evidence="2">The sequence shown here is derived from an EMBL/GenBank/DDBJ whole genome shotgun (WGS) entry which is preliminary data.</text>
</comment>
<protein>
    <submittedName>
        <fullName evidence="2">Uncharacterized protein</fullName>
    </submittedName>
</protein>
<accession>A0A316EC41</accession>
<gene>
    <name evidence="2" type="ORF">LV89_01973</name>
</gene>
<dbReference type="EMBL" id="QGGO01000008">
    <property type="protein sequence ID" value="PWK27158.1"/>
    <property type="molecule type" value="Genomic_DNA"/>
</dbReference>
<evidence type="ECO:0000256" key="1">
    <source>
        <dbReference type="SAM" id="SignalP"/>
    </source>
</evidence>
<dbReference type="RefSeq" id="WP_146199123.1">
    <property type="nucleotide sequence ID" value="NZ_QGGO01000008.1"/>
</dbReference>
<keyword evidence="1" id="KW-0732">Signal</keyword>
<evidence type="ECO:0000313" key="2">
    <source>
        <dbReference type="EMBL" id="PWK27158.1"/>
    </source>
</evidence>
<evidence type="ECO:0000313" key="3">
    <source>
        <dbReference type="Proteomes" id="UP000245489"/>
    </source>
</evidence>